<dbReference type="Gene3D" id="1.20.1540.10">
    <property type="entry name" value="Rhomboid-like"/>
    <property type="match status" value="1"/>
</dbReference>
<keyword evidence="3 7" id="KW-0812">Transmembrane</keyword>
<keyword evidence="9" id="KW-0645">Protease</keyword>
<proteinExistence type="inferred from homology"/>
<feature type="domain" description="Peptidase S54 rhomboid" evidence="8">
    <location>
        <begin position="59"/>
        <end position="196"/>
    </location>
</feature>
<feature type="transmembrane region" description="Helical" evidence="7">
    <location>
        <begin position="180"/>
        <end position="200"/>
    </location>
</feature>
<reference evidence="9" key="1">
    <citation type="submission" date="2022-01" db="EMBL/GenBank/DDBJ databases">
        <authorList>
            <person name="Wang Y."/>
        </authorList>
    </citation>
    <scope>NUCLEOTIDE SEQUENCE</scope>
    <source>
        <strain evidence="9">WB101</strain>
    </source>
</reference>
<dbReference type="SUPFAM" id="SSF144091">
    <property type="entry name" value="Rhomboid-like"/>
    <property type="match status" value="1"/>
</dbReference>
<evidence type="ECO:0000256" key="1">
    <source>
        <dbReference type="ARBA" id="ARBA00004141"/>
    </source>
</evidence>
<accession>A0ABS9KCZ7</accession>
<evidence type="ECO:0000256" key="3">
    <source>
        <dbReference type="ARBA" id="ARBA00022692"/>
    </source>
</evidence>
<dbReference type="PANTHER" id="PTHR43731:SF14">
    <property type="entry name" value="PRESENILIN-ASSOCIATED RHOMBOID-LIKE PROTEIN, MITOCHONDRIAL"/>
    <property type="match status" value="1"/>
</dbReference>
<dbReference type="GO" id="GO:0008233">
    <property type="term" value="F:peptidase activity"/>
    <property type="evidence" value="ECO:0007669"/>
    <property type="project" value="UniProtKB-KW"/>
</dbReference>
<sequence>MNYQDNYSPNTQFSVFPPAVKHLLIINLLVFVALVNPMFQNFLMRFGALWPIGSGLFAPWQLVTYMFLHGSFSHVLFNLFALWIFGQGIENYWGTKRFTIYYFLTGIGAALLHMWVGGSGAPTVGASGAVYGILLAFGMMFPDRYIMLLIPPIPMKAKYFVAIFGVIELFSGLMRPDSGIAHFAHLGGMVVGFILIKYWGLKGEGSYYS</sequence>
<dbReference type="Pfam" id="PF01694">
    <property type="entry name" value="Rhomboid"/>
    <property type="match status" value="1"/>
</dbReference>
<evidence type="ECO:0000259" key="8">
    <source>
        <dbReference type="Pfam" id="PF01694"/>
    </source>
</evidence>
<dbReference type="PANTHER" id="PTHR43731">
    <property type="entry name" value="RHOMBOID PROTEASE"/>
    <property type="match status" value="1"/>
</dbReference>
<dbReference type="InterPro" id="IPR022764">
    <property type="entry name" value="Peptidase_S54_rhomboid_dom"/>
</dbReference>
<feature type="transmembrane region" description="Helical" evidence="7">
    <location>
        <begin position="66"/>
        <end position="86"/>
    </location>
</feature>
<evidence type="ECO:0000313" key="10">
    <source>
        <dbReference type="Proteomes" id="UP001165366"/>
    </source>
</evidence>
<reference evidence="9" key="2">
    <citation type="submission" date="2024-05" db="EMBL/GenBank/DDBJ databases">
        <title>Rhodohalobacter halophilus gen. nov., sp. nov., a moderately halophilic member of the family Balneolaceae.</title>
        <authorList>
            <person name="Xia J."/>
        </authorList>
    </citation>
    <scope>NUCLEOTIDE SEQUENCE</scope>
    <source>
        <strain evidence="9">WB101</strain>
    </source>
</reference>
<dbReference type="InterPro" id="IPR050925">
    <property type="entry name" value="Rhomboid_protease_S54"/>
</dbReference>
<evidence type="ECO:0000256" key="2">
    <source>
        <dbReference type="ARBA" id="ARBA00009045"/>
    </source>
</evidence>
<feature type="transmembrane region" description="Helical" evidence="7">
    <location>
        <begin position="15"/>
        <end position="35"/>
    </location>
</feature>
<organism evidence="9 10">
    <name type="scientific">Rhodohalobacter sulfatireducens</name>
    <dbReference type="NCBI Taxonomy" id="2911366"/>
    <lineage>
        <taxon>Bacteria</taxon>
        <taxon>Pseudomonadati</taxon>
        <taxon>Balneolota</taxon>
        <taxon>Balneolia</taxon>
        <taxon>Balneolales</taxon>
        <taxon>Balneolaceae</taxon>
        <taxon>Rhodohalobacter</taxon>
    </lineage>
</organism>
<dbReference type="EMBL" id="JAKLWS010000009">
    <property type="protein sequence ID" value="MCG2588734.1"/>
    <property type="molecule type" value="Genomic_DNA"/>
</dbReference>
<evidence type="ECO:0000256" key="4">
    <source>
        <dbReference type="ARBA" id="ARBA00022801"/>
    </source>
</evidence>
<evidence type="ECO:0000256" key="7">
    <source>
        <dbReference type="SAM" id="Phobius"/>
    </source>
</evidence>
<evidence type="ECO:0000256" key="5">
    <source>
        <dbReference type="ARBA" id="ARBA00022989"/>
    </source>
</evidence>
<comment type="similarity">
    <text evidence="2">Belongs to the peptidase S54 family.</text>
</comment>
<protein>
    <submittedName>
        <fullName evidence="9">Rhomboid family intramembrane serine protease</fullName>
    </submittedName>
</protein>
<evidence type="ECO:0000256" key="6">
    <source>
        <dbReference type="ARBA" id="ARBA00023136"/>
    </source>
</evidence>
<keyword evidence="10" id="KW-1185">Reference proteome</keyword>
<keyword evidence="4" id="KW-0378">Hydrolase</keyword>
<feature type="transmembrane region" description="Helical" evidence="7">
    <location>
        <begin position="98"/>
        <end position="116"/>
    </location>
</feature>
<keyword evidence="6 7" id="KW-0472">Membrane</keyword>
<dbReference type="InterPro" id="IPR035952">
    <property type="entry name" value="Rhomboid-like_sf"/>
</dbReference>
<dbReference type="GO" id="GO:0006508">
    <property type="term" value="P:proteolysis"/>
    <property type="evidence" value="ECO:0007669"/>
    <property type="project" value="UniProtKB-KW"/>
</dbReference>
<keyword evidence="5 7" id="KW-1133">Transmembrane helix</keyword>
<comment type="subcellular location">
    <subcellularLocation>
        <location evidence="1">Membrane</location>
        <topology evidence="1">Multi-pass membrane protein</topology>
    </subcellularLocation>
</comment>
<gene>
    <name evidence="9" type="ORF">L6773_09165</name>
</gene>
<comment type="caution">
    <text evidence="9">The sequence shown here is derived from an EMBL/GenBank/DDBJ whole genome shotgun (WGS) entry which is preliminary data.</text>
</comment>
<dbReference type="RefSeq" id="WP_237853623.1">
    <property type="nucleotide sequence ID" value="NZ_JAKLWS010000009.1"/>
</dbReference>
<evidence type="ECO:0000313" key="9">
    <source>
        <dbReference type="EMBL" id="MCG2588734.1"/>
    </source>
</evidence>
<name>A0ABS9KCZ7_9BACT</name>
<dbReference type="Proteomes" id="UP001165366">
    <property type="component" value="Unassembled WGS sequence"/>
</dbReference>